<sequence length="195" mass="22512">MAKNSSQNFVPIREIRSGVIILNSGNMRAILSTTSLNLSLKSEDEQMGIITAFQSFLNSLDFNVQIFVQSKKIDIRDYIKSLKEREREASEELLKIQIKEYTDFIQKFTEEQNIMTKNFYIVVPYDIPTLVGNTKRMNEMDFIKNENQLMQRVSIVVSGLTALGLKLKLIDTEEIVGLFYKLFNPNELDVNTKKL</sequence>
<reference evidence="2" key="1">
    <citation type="submission" date="2019-08" db="EMBL/GenBank/DDBJ databases">
        <authorList>
            <person name="Kucharzyk K."/>
            <person name="Murdoch R.W."/>
            <person name="Higgins S."/>
            <person name="Loffler F."/>
        </authorList>
    </citation>
    <scope>NUCLEOTIDE SEQUENCE</scope>
</reference>
<proteinExistence type="predicted"/>
<evidence type="ECO:0000313" key="2">
    <source>
        <dbReference type="EMBL" id="MPL75883.1"/>
    </source>
</evidence>
<name>A0A644UAI5_9ZZZZ</name>
<dbReference type="AlphaFoldDB" id="A0A644UAI5"/>
<accession>A0A644UAI5</accession>
<dbReference type="Pfam" id="PF26593">
    <property type="entry name" value="TraC-like"/>
    <property type="match status" value="1"/>
</dbReference>
<protein>
    <recommendedName>
        <fullName evidence="1">TraC-like domain-containing protein</fullName>
    </recommendedName>
</protein>
<evidence type="ECO:0000259" key="1">
    <source>
        <dbReference type="Pfam" id="PF26593"/>
    </source>
</evidence>
<dbReference type="InterPro" id="IPR058596">
    <property type="entry name" value="TraC-like_dom"/>
</dbReference>
<gene>
    <name evidence="2" type="ORF">SDC9_21721</name>
</gene>
<comment type="caution">
    <text evidence="2">The sequence shown here is derived from an EMBL/GenBank/DDBJ whole genome shotgun (WGS) entry which is preliminary data.</text>
</comment>
<dbReference type="EMBL" id="VSSQ01000092">
    <property type="protein sequence ID" value="MPL75883.1"/>
    <property type="molecule type" value="Genomic_DNA"/>
</dbReference>
<feature type="domain" description="TraC-like" evidence="1">
    <location>
        <begin position="18"/>
        <end position="124"/>
    </location>
</feature>
<organism evidence="2">
    <name type="scientific">bioreactor metagenome</name>
    <dbReference type="NCBI Taxonomy" id="1076179"/>
    <lineage>
        <taxon>unclassified sequences</taxon>
        <taxon>metagenomes</taxon>
        <taxon>ecological metagenomes</taxon>
    </lineage>
</organism>